<dbReference type="PIRSF" id="PIRSF032126">
    <property type="entry name" value="F0F1_ATP_synthase_subunit_I"/>
    <property type="match status" value="1"/>
</dbReference>
<proteinExistence type="inferred from homology"/>
<reference evidence="5" key="1">
    <citation type="submission" date="2016-10" db="EMBL/GenBank/DDBJ databases">
        <authorList>
            <person name="Varghese N."/>
            <person name="Submissions S."/>
        </authorList>
    </citation>
    <scope>NUCLEOTIDE SEQUENCE [LARGE SCALE GENOMIC DNA]</scope>
    <source>
        <strain evidence="5">LMG 26383,CCUG 61248,R- 45681</strain>
    </source>
</reference>
<evidence type="ECO:0000313" key="5">
    <source>
        <dbReference type="Proteomes" id="UP000199664"/>
    </source>
</evidence>
<feature type="region of interest" description="Disordered" evidence="2">
    <location>
        <begin position="33"/>
        <end position="55"/>
    </location>
</feature>
<comment type="function">
    <text evidence="1">A possible function for this protein is to guide the assembly of the membrane sector of the ATPase enzyme complex.</text>
</comment>
<dbReference type="AlphaFoldDB" id="A0A1H7LT00"/>
<evidence type="ECO:0000256" key="2">
    <source>
        <dbReference type="SAM" id="MobiDB-lite"/>
    </source>
</evidence>
<feature type="transmembrane region" description="Helical" evidence="3">
    <location>
        <begin position="61"/>
        <end position="79"/>
    </location>
</feature>
<keyword evidence="3" id="KW-1133">Transmembrane helix</keyword>
<dbReference type="GO" id="GO:1902600">
    <property type="term" value="P:proton transmembrane transport"/>
    <property type="evidence" value="ECO:0007669"/>
    <property type="project" value="UniProtKB-KW"/>
</dbReference>
<evidence type="ECO:0000256" key="3">
    <source>
        <dbReference type="SAM" id="Phobius"/>
    </source>
</evidence>
<comment type="similarity">
    <text evidence="1">Belongs to the bacterial AtpI family.</text>
</comment>
<name>A0A1H7LT00_9HYPH</name>
<dbReference type="InterPro" id="IPR032820">
    <property type="entry name" value="ATPase_put"/>
</dbReference>
<sequence length="124" mass="12858">MTGQDGKSSGPGRPADEDASLEVRLKSLDAGLKRATNQTEAEIRRESTSADSSGIGQAMRLSTEFVAGIIVGGGLGWAVDKWLGTAPFGMIVLLMLGFGAGVMNVVRAAGLMKSRTDDKSSAQN</sequence>
<dbReference type="GO" id="GO:0045259">
    <property type="term" value="C:proton-transporting ATP synthase complex"/>
    <property type="evidence" value="ECO:0007669"/>
    <property type="project" value="UniProtKB-UniRule"/>
</dbReference>
<dbReference type="OrthoDB" id="15401at2"/>
<organism evidence="4 5">
    <name type="scientific">Bosea lupini</name>
    <dbReference type="NCBI Taxonomy" id="1036779"/>
    <lineage>
        <taxon>Bacteria</taxon>
        <taxon>Pseudomonadati</taxon>
        <taxon>Pseudomonadota</taxon>
        <taxon>Alphaproteobacteria</taxon>
        <taxon>Hyphomicrobiales</taxon>
        <taxon>Boseaceae</taxon>
        <taxon>Bosea</taxon>
    </lineage>
</organism>
<evidence type="ECO:0000256" key="1">
    <source>
        <dbReference type="PIRNR" id="PIRNR032126"/>
    </source>
</evidence>
<dbReference type="Proteomes" id="UP000199664">
    <property type="component" value="Unassembled WGS sequence"/>
</dbReference>
<keyword evidence="1" id="KW-0375">Hydrogen ion transport</keyword>
<protein>
    <recommendedName>
        <fullName evidence="1">ATP synthase protein I</fullName>
    </recommendedName>
</protein>
<feature type="transmembrane region" description="Helical" evidence="3">
    <location>
        <begin position="85"/>
        <end position="106"/>
    </location>
</feature>
<gene>
    <name evidence="4" type="ORF">SAMN04515666_102618</name>
</gene>
<keyword evidence="1 3" id="KW-0472">Membrane</keyword>
<accession>A0A1H7LT00</accession>
<dbReference type="EMBL" id="FOAN01000002">
    <property type="protein sequence ID" value="SEL01979.1"/>
    <property type="molecule type" value="Genomic_DNA"/>
</dbReference>
<keyword evidence="1" id="KW-0406">Ion transport</keyword>
<dbReference type="STRING" id="1036779.SAMN04515666_102618"/>
<dbReference type="Pfam" id="PF09527">
    <property type="entry name" value="ATPase_gene1"/>
    <property type="match status" value="1"/>
</dbReference>
<keyword evidence="5" id="KW-1185">Reference proteome</keyword>
<dbReference type="InterPro" id="IPR016989">
    <property type="entry name" value="Atp1_alphaprobac"/>
</dbReference>
<evidence type="ECO:0000313" key="4">
    <source>
        <dbReference type="EMBL" id="SEL01979.1"/>
    </source>
</evidence>
<keyword evidence="3" id="KW-0812">Transmembrane</keyword>
<keyword evidence="1" id="KW-0813">Transport</keyword>